<evidence type="ECO:0000256" key="1">
    <source>
        <dbReference type="SAM" id="Phobius"/>
    </source>
</evidence>
<dbReference type="RefSeq" id="XP_012654395.1">
    <property type="nucleotide sequence ID" value="XM_012798941.1"/>
</dbReference>
<keyword evidence="1 2" id="KW-0812">Transmembrane</keyword>
<dbReference type="EMBL" id="GG662605">
    <property type="protein sequence ID" value="EWS73086.1"/>
    <property type="molecule type" value="Genomic_DNA"/>
</dbReference>
<reference evidence="3" key="1">
    <citation type="journal article" date="2006" name="PLoS Biol.">
        <title>Macronuclear genome sequence of the ciliate Tetrahymena thermophila, a model eukaryote.</title>
        <authorList>
            <person name="Eisen J.A."/>
            <person name="Coyne R.S."/>
            <person name="Wu M."/>
            <person name="Wu D."/>
            <person name="Thiagarajan M."/>
            <person name="Wortman J.R."/>
            <person name="Badger J.H."/>
            <person name="Ren Q."/>
            <person name="Amedeo P."/>
            <person name="Jones K.M."/>
            <person name="Tallon L.J."/>
            <person name="Delcher A.L."/>
            <person name="Salzberg S.L."/>
            <person name="Silva J.C."/>
            <person name="Haas B.J."/>
            <person name="Majoros W.H."/>
            <person name="Farzad M."/>
            <person name="Carlton J.M."/>
            <person name="Smith R.K. Jr."/>
            <person name="Garg J."/>
            <person name="Pearlman R.E."/>
            <person name="Karrer K.M."/>
            <person name="Sun L."/>
            <person name="Manning G."/>
            <person name="Elde N.C."/>
            <person name="Turkewitz A.P."/>
            <person name="Asai D.J."/>
            <person name="Wilkes D.E."/>
            <person name="Wang Y."/>
            <person name="Cai H."/>
            <person name="Collins K."/>
            <person name="Stewart B.A."/>
            <person name="Lee S.R."/>
            <person name="Wilamowska K."/>
            <person name="Weinberg Z."/>
            <person name="Ruzzo W.L."/>
            <person name="Wloga D."/>
            <person name="Gaertig J."/>
            <person name="Frankel J."/>
            <person name="Tsao C.-C."/>
            <person name="Gorovsky M.A."/>
            <person name="Keeling P.J."/>
            <person name="Waller R.F."/>
            <person name="Patron N.J."/>
            <person name="Cherry J.M."/>
            <person name="Stover N.A."/>
            <person name="Krieger C.J."/>
            <person name="del Toro C."/>
            <person name="Ryder H.F."/>
            <person name="Williamson S.C."/>
            <person name="Barbeau R.A."/>
            <person name="Hamilton E.P."/>
            <person name="Orias E."/>
        </authorList>
    </citation>
    <scope>NUCLEOTIDE SEQUENCE [LARGE SCALE GENOMIC DNA]</scope>
    <source>
        <strain evidence="3">SB210</strain>
    </source>
</reference>
<organism evidence="2 3">
    <name type="scientific">Tetrahymena thermophila (strain SB210)</name>
    <dbReference type="NCBI Taxonomy" id="312017"/>
    <lineage>
        <taxon>Eukaryota</taxon>
        <taxon>Sar</taxon>
        <taxon>Alveolata</taxon>
        <taxon>Ciliophora</taxon>
        <taxon>Intramacronucleata</taxon>
        <taxon>Oligohymenophorea</taxon>
        <taxon>Hymenostomatida</taxon>
        <taxon>Tetrahymenina</taxon>
        <taxon>Tetrahymenidae</taxon>
        <taxon>Tetrahymena</taxon>
    </lineage>
</organism>
<evidence type="ECO:0000313" key="3">
    <source>
        <dbReference type="Proteomes" id="UP000009168"/>
    </source>
</evidence>
<protein>
    <submittedName>
        <fullName evidence="2">Transmembrane protein, putative</fullName>
    </submittedName>
</protein>
<proteinExistence type="predicted"/>
<accession>W7XG63</accession>
<feature type="transmembrane region" description="Helical" evidence="1">
    <location>
        <begin position="222"/>
        <end position="241"/>
    </location>
</feature>
<dbReference type="InParanoid" id="W7XG63"/>
<keyword evidence="1" id="KW-1133">Transmembrane helix</keyword>
<gene>
    <name evidence="2" type="ORF">TTHERM_000317419</name>
</gene>
<feature type="transmembrane region" description="Helical" evidence="1">
    <location>
        <begin position="122"/>
        <end position="143"/>
    </location>
</feature>
<name>W7XG63_TETTS</name>
<keyword evidence="1" id="KW-0472">Membrane</keyword>
<feature type="transmembrane region" description="Helical" evidence="1">
    <location>
        <begin position="187"/>
        <end position="207"/>
    </location>
</feature>
<evidence type="ECO:0000313" key="2">
    <source>
        <dbReference type="EMBL" id="EWS73086.1"/>
    </source>
</evidence>
<feature type="transmembrane region" description="Helical" evidence="1">
    <location>
        <begin position="262"/>
        <end position="280"/>
    </location>
</feature>
<dbReference type="Proteomes" id="UP000009168">
    <property type="component" value="Unassembled WGS sequence"/>
</dbReference>
<sequence>MEFNQTYFTIQGIFYTISIQTLNILNFSLLFEGHHLFFAYYVSLFIIEKLYMHKKLSQNRDEEIFLFFDILDLYFLLKKKSEQIWSNDIHFMIKLFIRFFFLPWVFYIYLLRSEYFSYQKPYLQYLIIISFIFIIIQSANVMYLSNTFKVHFLNMFEFLAFLSVLMQCLSLTGMMTLFIISYSNFEFWIVVAIKLAIIVVFCLAIYGDKFEFYNVSDNQTKTFLSTLLISFSFISDTSPFFSYGKIKKPDNYKDSKMSSQRTLVFMRIVQFIECLIYYALYDSQSPCFQQNSLLSQFSQVIVFAFWINTMITLYYFSICLYQYLTKNYEYIAQLSIDREIAEKIVINSKKFVLIEFNLVTNVTQTSEKFWYQLLDLSFTPNPQVGFRKINYGGLFTLNNSSVQLSKNIFLDIFCNFYSDQSQIPNRAISFKEPLNVIEQKKLKKALINRLFQYGYSQNMEEYFVLLCSDSKILINSFIYSIIKVDLFYKIIAPQCNFFPQQILFDLYDF</sequence>
<dbReference type="AlphaFoldDB" id="W7XG63"/>
<dbReference type="GeneID" id="24438416"/>
<keyword evidence="3" id="KW-1185">Reference proteome</keyword>
<feature type="transmembrane region" description="Helical" evidence="1">
    <location>
        <begin position="155"/>
        <end position="180"/>
    </location>
</feature>
<dbReference type="KEGG" id="tet:TTHERM_000317419"/>
<feature type="transmembrane region" description="Helical" evidence="1">
    <location>
        <begin position="91"/>
        <end position="110"/>
    </location>
</feature>
<feature type="transmembrane region" description="Helical" evidence="1">
    <location>
        <begin position="300"/>
        <end position="324"/>
    </location>
</feature>